<proteinExistence type="predicted"/>
<name>C0GDS4_DETAL</name>
<sequence length="158" mass="17559">MTACQHIRENAMHLMVQTPYTLFAYWDVTPEYLELAKSSLPGEHFGLQIRLVRETAEGAEIADTLSIPSQEIKGRTYFSRQNPYNAYYAELGLSYQGGFFTLLRSAPVITPPAGKATKHLMPKSTTESHRKDTSGSQLVPDSLPFAYSPAENKGSRGD</sequence>
<dbReference type="AlphaFoldDB" id="C0GDS4"/>
<dbReference type="EMBL" id="ACJM01000002">
    <property type="protein sequence ID" value="EEG78557.1"/>
    <property type="molecule type" value="Genomic_DNA"/>
</dbReference>
<dbReference type="RefSeq" id="WP_008514529.1">
    <property type="nucleotide sequence ID" value="NZ_ACJM01000002.1"/>
</dbReference>
<keyword evidence="3" id="KW-1185">Reference proteome</keyword>
<reference evidence="2 3" key="1">
    <citation type="submission" date="2009-02" db="EMBL/GenBank/DDBJ databases">
        <title>Sequencing of the draft genome and assembly of Dethiobacter alkaliphilus AHT 1.</title>
        <authorList>
            <consortium name="US DOE Joint Genome Institute (JGI-PGF)"/>
            <person name="Lucas S."/>
            <person name="Copeland A."/>
            <person name="Lapidus A."/>
            <person name="Glavina del Rio T."/>
            <person name="Dalin E."/>
            <person name="Tice H."/>
            <person name="Bruce D."/>
            <person name="Goodwin L."/>
            <person name="Pitluck S."/>
            <person name="Larimer F."/>
            <person name="Land M.L."/>
            <person name="Hauser L."/>
            <person name="Muyzer G."/>
        </authorList>
    </citation>
    <scope>NUCLEOTIDE SEQUENCE [LARGE SCALE GENOMIC DNA]</scope>
    <source>
        <strain evidence="2 3">AHT 1</strain>
    </source>
</reference>
<comment type="caution">
    <text evidence="2">The sequence shown here is derived from an EMBL/GenBank/DDBJ whole genome shotgun (WGS) entry which is preliminary data.</text>
</comment>
<dbReference type="InterPro" id="IPR032585">
    <property type="entry name" value="DUF4912"/>
</dbReference>
<protein>
    <recommendedName>
        <fullName evidence="4">DUF4912 domain-containing protein</fullName>
    </recommendedName>
</protein>
<dbReference type="Proteomes" id="UP000006443">
    <property type="component" value="Unassembled WGS sequence"/>
</dbReference>
<accession>C0GDS4</accession>
<evidence type="ECO:0000313" key="2">
    <source>
        <dbReference type="EMBL" id="EEG78557.1"/>
    </source>
</evidence>
<dbReference type="OrthoDB" id="9812700at2"/>
<evidence type="ECO:0008006" key="4">
    <source>
        <dbReference type="Google" id="ProtNLM"/>
    </source>
</evidence>
<feature type="region of interest" description="Disordered" evidence="1">
    <location>
        <begin position="113"/>
        <end position="158"/>
    </location>
</feature>
<evidence type="ECO:0000256" key="1">
    <source>
        <dbReference type="SAM" id="MobiDB-lite"/>
    </source>
</evidence>
<organism evidence="2 3">
    <name type="scientific">Dethiobacter alkaliphilus AHT 1</name>
    <dbReference type="NCBI Taxonomy" id="555088"/>
    <lineage>
        <taxon>Bacteria</taxon>
        <taxon>Bacillati</taxon>
        <taxon>Bacillota</taxon>
        <taxon>Dethiobacteria</taxon>
        <taxon>Dethiobacterales</taxon>
        <taxon>Dethiobacteraceae</taxon>
        <taxon>Dethiobacter</taxon>
    </lineage>
</organism>
<evidence type="ECO:0000313" key="3">
    <source>
        <dbReference type="Proteomes" id="UP000006443"/>
    </source>
</evidence>
<dbReference type="Pfam" id="PF16258">
    <property type="entry name" value="DUF4912"/>
    <property type="match status" value="1"/>
</dbReference>
<dbReference type="STRING" id="555088.DealDRAFT_0487"/>
<gene>
    <name evidence="2" type="ORF">DealDRAFT_0487</name>
</gene>